<feature type="compositionally biased region" description="Low complexity" evidence="1">
    <location>
        <begin position="1"/>
        <end position="16"/>
    </location>
</feature>
<accession>E6ZSV2</accession>
<dbReference type="VEuPathDB" id="FungiDB:sr12217"/>
<dbReference type="OrthoDB" id="2546640at2759"/>
<dbReference type="EMBL" id="FQ311441">
    <property type="protein sequence ID" value="CBQ70309.1"/>
    <property type="molecule type" value="Genomic_DNA"/>
</dbReference>
<organism evidence="2 3">
    <name type="scientific">Sporisorium reilianum (strain SRZ2)</name>
    <name type="common">Maize head smut fungus</name>
    <dbReference type="NCBI Taxonomy" id="999809"/>
    <lineage>
        <taxon>Eukaryota</taxon>
        <taxon>Fungi</taxon>
        <taxon>Dikarya</taxon>
        <taxon>Basidiomycota</taxon>
        <taxon>Ustilaginomycotina</taxon>
        <taxon>Ustilaginomycetes</taxon>
        <taxon>Ustilaginales</taxon>
        <taxon>Ustilaginaceae</taxon>
        <taxon>Sporisorium</taxon>
    </lineage>
</organism>
<protein>
    <submittedName>
        <fullName evidence="2">Uncharacterized protein</fullName>
    </submittedName>
</protein>
<evidence type="ECO:0000313" key="2">
    <source>
        <dbReference type="EMBL" id="CBQ70309.1"/>
    </source>
</evidence>
<feature type="compositionally biased region" description="Basic and acidic residues" evidence="1">
    <location>
        <begin position="31"/>
        <end position="46"/>
    </location>
</feature>
<feature type="compositionally biased region" description="Polar residues" evidence="1">
    <location>
        <begin position="82"/>
        <end position="91"/>
    </location>
</feature>
<feature type="compositionally biased region" description="Polar residues" evidence="1">
    <location>
        <begin position="152"/>
        <end position="181"/>
    </location>
</feature>
<proteinExistence type="predicted"/>
<feature type="compositionally biased region" description="Basic and acidic residues" evidence="1">
    <location>
        <begin position="62"/>
        <end position="71"/>
    </location>
</feature>
<reference evidence="2 3" key="1">
    <citation type="journal article" date="2010" name="Science">
        <title>Pathogenicity determinants in smut fungi revealed by genome comparison.</title>
        <authorList>
            <person name="Schirawski J."/>
            <person name="Mannhaupt G."/>
            <person name="Muench K."/>
            <person name="Brefort T."/>
            <person name="Schipper K."/>
            <person name="Doehlemann G."/>
            <person name="Di Stasio M."/>
            <person name="Roessel N."/>
            <person name="Mendoza-Mendoza A."/>
            <person name="Pester D."/>
            <person name="Mueller O."/>
            <person name="Winterberg B."/>
            <person name="Meyer E."/>
            <person name="Ghareeb H."/>
            <person name="Wollenberg T."/>
            <person name="Muensterkoetter M."/>
            <person name="Wong P."/>
            <person name="Walter M."/>
            <person name="Stukenbrock E."/>
            <person name="Gueldener U."/>
            <person name="Kahmann R."/>
        </authorList>
    </citation>
    <scope>NUCLEOTIDE SEQUENCE [LARGE SCALE GENOMIC DNA]</scope>
    <source>
        <strain evidence="3">SRZ2</strain>
    </source>
</reference>
<dbReference type="AlphaFoldDB" id="E6ZSV2"/>
<evidence type="ECO:0000256" key="1">
    <source>
        <dbReference type="SAM" id="MobiDB-lite"/>
    </source>
</evidence>
<evidence type="ECO:0000313" key="3">
    <source>
        <dbReference type="Proteomes" id="UP000008867"/>
    </source>
</evidence>
<dbReference type="eggNOG" id="ENOG502TM4X">
    <property type="taxonomic scope" value="Eukaryota"/>
</dbReference>
<dbReference type="HOGENOM" id="CLU_1205435_0_0_1"/>
<keyword evidence="3" id="KW-1185">Reference proteome</keyword>
<feature type="compositionally biased region" description="Acidic residues" evidence="1">
    <location>
        <begin position="95"/>
        <end position="104"/>
    </location>
</feature>
<dbReference type="Proteomes" id="UP000008867">
    <property type="component" value="Chromosome 2"/>
</dbReference>
<feature type="compositionally biased region" description="Basic and acidic residues" evidence="1">
    <location>
        <begin position="119"/>
        <end position="130"/>
    </location>
</feature>
<name>E6ZSV2_SPORE</name>
<feature type="region of interest" description="Disordered" evidence="1">
    <location>
        <begin position="1"/>
        <end position="181"/>
    </location>
</feature>
<sequence>MASSPATTDASPASPSNKRKHRATALLSNHSDCEDKDAVQKSKMQADDGDTSTIAGTDGEDERTVKQERPTMFDGINEMIIPTSNVRSTSGATADDMDTDDDDVALSAVKGRRPRKTLKKDAGEDAKPFKSEPSTPKKAAPRTNAVAGSSKDVMTTSPKKQAASAPNTPNSKSGEPASVSTQCCSADCQNEKLIMLFVSALSALRCGYRLGLPLIGTTSTLQSSRSSTIT</sequence>
<gene>
    <name evidence="2" type="ORF">sr12217</name>
</gene>